<evidence type="ECO:0000256" key="1">
    <source>
        <dbReference type="SAM" id="MobiDB-lite"/>
    </source>
</evidence>
<keyword evidence="3" id="KW-1185">Reference proteome</keyword>
<evidence type="ECO:0000313" key="3">
    <source>
        <dbReference type="Proteomes" id="UP000017559"/>
    </source>
</evidence>
<feature type="region of interest" description="Disordered" evidence="1">
    <location>
        <begin position="1"/>
        <end position="118"/>
    </location>
</feature>
<reference evidence="2 3" key="1">
    <citation type="journal article" date="2014" name="BMC Genomics">
        <title>Genome and secretome analysis of the hemibiotrophic fungal pathogen, Moniliophthora roreri, which causes frosty pod rot disease of cacao: mechanisms of the biotrophic and necrotrophic phases.</title>
        <authorList>
            <person name="Meinhardt L.W."/>
            <person name="Costa G.G.L."/>
            <person name="Thomazella D.P.T."/>
            <person name="Teixeira P.J.P.L."/>
            <person name="Carazzolle M.F."/>
            <person name="Schuster S.C."/>
            <person name="Carlson J.E."/>
            <person name="Guiltinan M.J."/>
            <person name="Mieczkowski P."/>
            <person name="Farmer A."/>
            <person name="Ramaraj T."/>
            <person name="Crozier J."/>
            <person name="Davis R.E."/>
            <person name="Shao J."/>
            <person name="Melnick R.L."/>
            <person name="Pereira G.A.G."/>
            <person name="Bailey B.A."/>
        </authorList>
    </citation>
    <scope>NUCLEOTIDE SEQUENCE [LARGE SCALE GENOMIC DNA]</scope>
    <source>
        <strain evidence="2 3">MCA 2997</strain>
    </source>
</reference>
<gene>
    <name evidence="2" type="ORF">Moror_1858</name>
</gene>
<accession>V2X4L7</accession>
<feature type="compositionally biased region" description="Polar residues" evidence="1">
    <location>
        <begin position="76"/>
        <end position="90"/>
    </location>
</feature>
<dbReference type="Proteomes" id="UP000017559">
    <property type="component" value="Unassembled WGS sequence"/>
</dbReference>
<dbReference type="AlphaFoldDB" id="V2X4L7"/>
<feature type="compositionally biased region" description="Gly residues" evidence="1">
    <location>
        <begin position="19"/>
        <end position="69"/>
    </location>
</feature>
<dbReference type="HOGENOM" id="CLU_057147_1_0_1"/>
<sequence length="342" mass="34212">MYFPLISSRSAALERRKGGGGGGGGGGGRGGGSTGGRSGGSSGGSNGGSSGSRGGSTGGRGSTGGGTTGSGSRSSPISFGGTSQSASTSSRGGGTPFSIPSGQIFAGRQVGGGTRDQIFGSRQYGSGYPGVAGRGVAGRGFPFYFWPVAWGGAAGGGTAAYLHNREYGHPDNSSRPGGPMFTTSLSSNTSATNRSTFHLIADNTTVVTLADIIDERCASFLASTNSSTPFPFYENATNVPKPESAIQYYRASSVVLTLEGYNNSAVFSEDENVQDSPLPNNVDTGLLDCLNKTIGENVPLVAAPVLTNSGGSVNGVLGVSVNECSTLVLVFVLGHLVSQATL</sequence>
<dbReference type="STRING" id="1381753.V2X4L7"/>
<name>V2X4L7_MONRO</name>
<evidence type="ECO:0000313" key="2">
    <source>
        <dbReference type="EMBL" id="ESK87706.1"/>
    </source>
</evidence>
<organism evidence="2 3">
    <name type="scientific">Moniliophthora roreri (strain MCA 2997)</name>
    <name type="common">Cocoa frosty pod rot fungus</name>
    <name type="synonym">Crinipellis roreri</name>
    <dbReference type="NCBI Taxonomy" id="1381753"/>
    <lineage>
        <taxon>Eukaryota</taxon>
        <taxon>Fungi</taxon>
        <taxon>Dikarya</taxon>
        <taxon>Basidiomycota</taxon>
        <taxon>Agaricomycotina</taxon>
        <taxon>Agaricomycetes</taxon>
        <taxon>Agaricomycetidae</taxon>
        <taxon>Agaricales</taxon>
        <taxon>Marasmiineae</taxon>
        <taxon>Marasmiaceae</taxon>
        <taxon>Moniliophthora</taxon>
    </lineage>
</organism>
<proteinExistence type="predicted"/>
<protein>
    <submittedName>
        <fullName evidence="2">Uncharacterized protein</fullName>
    </submittedName>
</protein>
<comment type="caution">
    <text evidence="2">The sequence shown here is derived from an EMBL/GenBank/DDBJ whole genome shotgun (WGS) entry which is preliminary data.</text>
</comment>
<dbReference type="KEGG" id="mrr:Moror_1858"/>
<dbReference type="OrthoDB" id="3365917at2759"/>
<dbReference type="EMBL" id="AWSO01000750">
    <property type="protein sequence ID" value="ESK87706.1"/>
    <property type="molecule type" value="Genomic_DNA"/>
</dbReference>